<accession>A0A2S9QEP2</accession>
<name>A0A2S9QEP2_9HYPH</name>
<dbReference type="AlphaFoldDB" id="A0A2S9QEP2"/>
<evidence type="ECO:0000313" key="3">
    <source>
        <dbReference type="Proteomes" id="UP000237682"/>
    </source>
</evidence>
<reference evidence="2 3" key="1">
    <citation type="submission" date="2018-02" db="EMBL/GenBank/DDBJ databases">
        <title>Whole genome sequencing of endophytic bacterium.</title>
        <authorList>
            <person name="Eedara R."/>
            <person name="Podile A.R."/>
        </authorList>
    </citation>
    <scope>NUCLEOTIDE SEQUENCE [LARGE SCALE GENOMIC DNA]</scope>
    <source>
        <strain evidence="2 3">RP1T</strain>
    </source>
</reference>
<proteinExistence type="predicted"/>
<feature type="transmembrane region" description="Helical" evidence="1">
    <location>
        <begin position="89"/>
        <end position="110"/>
    </location>
</feature>
<organism evidence="2 3">
    <name type="scientific">Labrys okinawensis</name>
    <dbReference type="NCBI Taxonomy" id="346911"/>
    <lineage>
        <taxon>Bacteria</taxon>
        <taxon>Pseudomonadati</taxon>
        <taxon>Pseudomonadota</taxon>
        <taxon>Alphaproteobacteria</taxon>
        <taxon>Hyphomicrobiales</taxon>
        <taxon>Xanthobacteraceae</taxon>
        <taxon>Labrys</taxon>
    </lineage>
</organism>
<evidence type="ECO:0000313" key="2">
    <source>
        <dbReference type="EMBL" id="PRH87826.1"/>
    </source>
</evidence>
<keyword evidence="1" id="KW-0812">Transmembrane</keyword>
<comment type="caution">
    <text evidence="2">The sequence shown here is derived from an EMBL/GenBank/DDBJ whole genome shotgun (WGS) entry which is preliminary data.</text>
</comment>
<dbReference type="OrthoDB" id="8456996at2"/>
<dbReference type="Proteomes" id="UP000237682">
    <property type="component" value="Unassembled WGS sequence"/>
</dbReference>
<sequence>MYAGLGAVLLGIGLYLQFGMAGVSPADRSHCEQAVEKVYGGSEETKSTLLPKCGEPGMVAMMDARTSGAGAEQAAQSIAAANRTGLVGILLNCALIGAGIGALGAAAATFRQSKKRAV</sequence>
<keyword evidence="1" id="KW-1133">Transmembrane helix</keyword>
<dbReference type="EMBL" id="PUEJ01000003">
    <property type="protein sequence ID" value="PRH87826.1"/>
    <property type="molecule type" value="Genomic_DNA"/>
</dbReference>
<protein>
    <submittedName>
        <fullName evidence="2">Uncharacterized protein</fullName>
    </submittedName>
</protein>
<gene>
    <name evidence="2" type="ORF">C5L14_07890</name>
</gene>
<keyword evidence="1" id="KW-0472">Membrane</keyword>
<evidence type="ECO:0000256" key="1">
    <source>
        <dbReference type="SAM" id="Phobius"/>
    </source>
</evidence>
<dbReference type="RefSeq" id="WP_105861495.1">
    <property type="nucleotide sequence ID" value="NZ_PUEJ01000003.1"/>
</dbReference>
<keyword evidence="3" id="KW-1185">Reference proteome</keyword>